<evidence type="ECO:0000256" key="1">
    <source>
        <dbReference type="ARBA" id="ARBA00022729"/>
    </source>
</evidence>
<reference evidence="5 6" key="1">
    <citation type="submission" date="2016-09" db="EMBL/GenBank/DDBJ databases">
        <title>The draft genome of Dichanthelium oligosanthes: A C3 panicoid grass species.</title>
        <authorList>
            <person name="Studer A.J."/>
            <person name="Schnable J.C."/>
            <person name="Brutnell T.P."/>
        </authorList>
    </citation>
    <scope>NUCLEOTIDE SEQUENCE [LARGE SCALE GENOMIC DNA]</scope>
    <source>
        <strain evidence="6">cv. Kellogg 1175</strain>
        <tissue evidence="5">Leaf</tissue>
    </source>
</reference>
<dbReference type="Pfam" id="PF01657">
    <property type="entry name" value="Stress-antifung"/>
    <property type="match status" value="3"/>
</dbReference>
<keyword evidence="6" id="KW-1185">Reference proteome</keyword>
<sequence length="463" mass="49953">MSARLVVLLAVTASLGVVAVGQEAQIPQSVSDYSCSGTNFTDGSQYEKNLDNLVSTMSTAAAANGNGWFRSGSVGAAPDQASGLIMCYADSNVTECLDCLRNATRGDLKGVCPHSRGMSINYGGCLLRYAETPFLGTADTSGWLASWWTPAPNTTDMATMNETRWRLLSGLTESVGDQPLRFLNGSQAYTDVLGKGQVVYGLVQCTRDLPPSECTSCLKFQLRAASDPDMVNSTDGSVKGFSCYLRYQLNDPIDINAALHRRPPAMSARLLILLTVTASLSVVAVGNDDAQQVPASVSFYTCSSTNYTHGGKYEKNLNNLVSTLSTEAAANGNGWFRSVSVGASPYKASGLIMCYADTSVAECQDCLRNVSRGDLQGVCPQKKSMSVNYGGCLLRYSDEPFLGIADVSRWLATWWPPEAMDVASMNKTRWWLLSQLAESAGDQHLRFLNGSQAYTRTWLGTRR</sequence>
<dbReference type="PANTHER" id="PTHR32099">
    <property type="entry name" value="CYSTEINE-RICH REPEAT SECRETORY PROTEIN"/>
    <property type="match status" value="1"/>
</dbReference>
<evidence type="ECO:0000313" key="5">
    <source>
        <dbReference type="EMBL" id="OEL36903.1"/>
    </source>
</evidence>
<dbReference type="EMBL" id="LWDX02007480">
    <property type="protein sequence ID" value="OEL36903.1"/>
    <property type="molecule type" value="Genomic_DNA"/>
</dbReference>
<evidence type="ECO:0000313" key="6">
    <source>
        <dbReference type="Proteomes" id="UP000095767"/>
    </source>
</evidence>
<dbReference type="Proteomes" id="UP000095767">
    <property type="component" value="Unassembled WGS sequence"/>
</dbReference>
<comment type="caution">
    <text evidence="5">The sequence shown here is derived from an EMBL/GenBank/DDBJ whole genome shotgun (WGS) entry which is preliminary data.</text>
</comment>
<feature type="domain" description="Gnk2-homologous" evidence="4">
    <location>
        <begin position="141"/>
        <end position="252"/>
    </location>
</feature>
<gene>
    <name evidence="5" type="ORF">BAE44_0002077</name>
</gene>
<feature type="domain" description="Gnk2-homologous" evidence="4">
    <location>
        <begin position="28"/>
        <end position="134"/>
    </location>
</feature>
<dbReference type="OrthoDB" id="691790at2759"/>
<dbReference type="STRING" id="888268.A0A1E5WHP6"/>
<protein>
    <recommendedName>
        <fullName evidence="4">Gnk2-homologous domain-containing protein</fullName>
    </recommendedName>
</protein>
<name>A0A1E5WHP6_9POAL</name>
<feature type="signal peptide" evidence="3">
    <location>
        <begin position="1"/>
        <end position="21"/>
    </location>
</feature>
<keyword evidence="2" id="KW-0677">Repeat</keyword>
<accession>A0A1E5WHP6</accession>
<dbReference type="PANTHER" id="PTHR32099:SF102">
    <property type="entry name" value="OS12G0608700 PROTEIN"/>
    <property type="match status" value="1"/>
</dbReference>
<evidence type="ECO:0000259" key="4">
    <source>
        <dbReference type="PROSITE" id="PS51473"/>
    </source>
</evidence>
<dbReference type="PROSITE" id="PS51473">
    <property type="entry name" value="GNK2"/>
    <property type="match status" value="3"/>
</dbReference>
<proteinExistence type="predicted"/>
<dbReference type="InterPro" id="IPR038408">
    <property type="entry name" value="GNK2_sf"/>
</dbReference>
<evidence type="ECO:0000256" key="2">
    <source>
        <dbReference type="ARBA" id="ARBA00022737"/>
    </source>
</evidence>
<feature type="domain" description="Gnk2-homologous" evidence="4">
    <location>
        <begin position="295"/>
        <end position="401"/>
    </location>
</feature>
<dbReference type="Gene3D" id="3.30.430.20">
    <property type="entry name" value="Gnk2 domain, C-X8-C-X2-C motif"/>
    <property type="match status" value="3"/>
</dbReference>
<evidence type="ECO:0000256" key="3">
    <source>
        <dbReference type="SAM" id="SignalP"/>
    </source>
</evidence>
<feature type="chain" id="PRO_5009189290" description="Gnk2-homologous domain-containing protein" evidence="3">
    <location>
        <begin position="22"/>
        <end position="463"/>
    </location>
</feature>
<dbReference type="AlphaFoldDB" id="A0A1E5WHP6"/>
<dbReference type="CDD" id="cd23509">
    <property type="entry name" value="Gnk2-like"/>
    <property type="match status" value="3"/>
</dbReference>
<dbReference type="InterPro" id="IPR002902">
    <property type="entry name" value="GNK2"/>
</dbReference>
<keyword evidence="1 3" id="KW-0732">Signal</keyword>
<organism evidence="5 6">
    <name type="scientific">Dichanthelium oligosanthes</name>
    <dbReference type="NCBI Taxonomy" id="888268"/>
    <lineage>
        <taxon>Eukaryota</taxon>
        <taxon>Viridiplantae</taxon>
        <taxon>Streptophyta</taxon>
        <taxon>Embryophyta</taxon>
        <taxon>Tracheophyta</taxon>
        <taxon>Spermatophyta</taxon>
        <taxon>Magnoliopsida</taxon>
        <taxon>Liliopsida</taxon>
        <taxon>Poales</taxon>
        <taxon>Poaceae</taxon>
        <taxon>PACMAD clade</taxon>
        <taxon>Panicoideae</taxon>
        <taxon>Panicodae</taxon>
        <taxon>Paniceae</taxon>
        <taxon>Dichantheliinae</taxon>
        <taxon>Dichanthelium</taxon>
    </lineage>
</organism>